<keyword evidence="5" id="KW-1003">Cell membrane</keyword>
<keyword evidence="9" id="KW-0564">Palmitate</keyword>
<evidence type="ECO:0000256" key="1">
    <source>
        <dbReference type="ARBA" id="ARBA00004123"/>
    </source>
</evidence>
<reference evidence="15 16" key="1">
    <citation type="submission" date="2018-10" db="EMBL/GenBank/DDBJ databases">
        <title>Genome assembly for a Yunnan-Guizhou Plateau 3E fish, Anabarilius grahami (Regan), and its evolutionary and genetic applications.</title>
        <authorList>
            <person name="Jiang W."/>
        </authorList>
    </citation>
    <scope>NUCLEOTIDE SEQUENCE [LARGE SCALE GENOMIC DNA]</scope>
    <source>
        <strain evidence="15">AG-KIZ</strain>
        <tissue evidence="15">Muscle</tissue>
    </source>
</reference>
<feature type="compositionally biased region" description="Low complexity" evidence="12">
    <location>
        <begin position="190"/>
        <end position="206"/>
    </location>
</feature>
<feature type="region of interest" description="Disordered" evidence="12">
    <location>
        <begin position="177"/>
        <end position="206"/>
    </location>
</feature>
<feature type="region of interest" description="Disordered" evidence="12">
    <location>
        <begin position="327"/>
        <end position="346"/>
    </location>
</feature>
<dbReference type="InterPro" id="IPR036364">
    <property type="entry name" value="SEA_dom_sf"/>
</dbReference>
<comment type="caution">
    <text evidence="15">The sequence shown here is derived from an EMBL/GenBank/DDBJ whole genome shotgun (WGS) entry which is preliminary data.</text>
</comment>
<evidence type="ECO:0000256" key="4">
    <source>
        <dbReference type="ARBA" id="ARBA00014269"/>
    </source>
</evidence>
<feature type="transmembrane region" description="Helical" evidence="13">
    <location>
        <begin position="23"/>
        <end position="45"/>
    </location>
</feature>
<keyword evidence="13" id="KW-0472">Membrane</keyword>
<evidence type="ECO:0000256" key="11">
    <source>
        <dbReference type="ARBA" id="ARBA00023288"/>
    </source>
</evidence>
<dbReference type="Pfam" id="PF01390">
    <property type="entry name" value="SEA"/>
    <property type="match status" value="1"/>
</dbReference>
<feature type="domain" description="SEA" evidence="14">
    <location>
        <begin position="64"/>
        <end position="178"/>
    </location>
</feature>
<feature type="compositionally biased region" description="Low complexity" evidence="12">
    <location>
        <begin position="283"/>
        <end position="321"/>
    </location>
</feature>
<evidence type="ECO:0000313" key="15">
    <source>
        <dbReference type="EMBL" id="ROL41378.1"/>
    </source>
</evidence>
<evidence type="ECO:0000259" key="14">
    <source>
        <dbReference type="PROSITE" id="PS50024"/>
    </source>
</evidence>
<dbReference type="GO" id="GO:0005737">
    <property type="term" value="C:cytoplasm"/>
    <property type="evidence" value="ECO:0007669"/>
    <property type="project" value="UniProtKB-SubCell"/>
</dbReference>
<dbReference type="GO" id="GO:0016324">
    <property type="term" value="C:apical plasma membrane"/>
    <property type="evidence" value="ECO:0007669"/>
    <property type="project" value="UniProtKB-SubCell"/>
</dbReference>
<dbReference type="Gene3D" id="3.30.70.960">
    <property type="entry name" value="SEA domain"/>
    <property type="match status" value="1"/>
</dbReference>
<dbReference type="SUPFAM" id="SSF82671">
    <property type="entry name" value="SEA domain"/>
    <property type="match status" value="1"/>
</dbReference>
<comment type="subcellular location">
    <subcellularLocation>
        <location evidence="2">Apical cell membrane</location>
        <topology evidence="2">Single-pass type I membrane protein</topology>
    </subcellularLocation>
    <subcellularLocation>
        <location evidence="3">Cytoplasm</location>
    </subcellularLocation>
    <subcellularLocation>
        <location evidence="1">Nucleus</location>
    </subcellularLocation>
</comment>
<keyword evidence="13" id="KW-1133">Transmembrane helix</keyword>
<keyword evidence="7" id="KW-0597">Phosphoprotein</keyword>
<keyword evidence="10" id="KW-0539">Nucleus</keyword>
<evidence type="ECO:0000256" key="6">
    <source>
        <dbReference type="ARBA" id="ARBA00022490"/>
    </source>
</evidence>
<dbReference type="PANTHER" id="PTHR10006">
    <property type="entry name" value="MUCIN-1-RELATED"/>
    <property type="match status" value="1"/>
</dbReference>
<keyword evidence="11" id="KW-0449">Lipoprotein</keyword>
<gene>
    <name evidence="15" type="ORF">DPX16_6776</name>
</gene>
<evidence type="ECO:0000256" key="7">
    <source>
        <dbReference type="ARBA" id="ARBA00022553"/>
    </source>
</evidence>
<evidence type="ECO:0000256" key="8">
    <source>
        <dbReference type="ARBA" id="ARBA00022813"/>
    </source>
</evidence>
<evidence type="ECO:0000256" key="5">
    <source>
        <dbReference type="ARBA" id="ARBA00022475"/>
    </source>
</evidence>
<keyword evidence="13" id="KW-0812">Transmembrane</keyword>
<evidence type="ECO:0000313" key="16">
    <source>
        <dbReference type="Proteomes" id="UP000281406"/>
    </source>
</evidence>
<dbReference type="PROSITE" id="PS50024">
    <property type="entry name" value="SEA"/>
    <property type="match status" value="1"/>
</dbReference>
<name>A0A3N0Y6J3_ANAGA</name>
<dbReference type="OrthoDB" id="9909831at2759"/>
<dbReference type="InterPro" id="IPR000082">
    <property type="entry name" value="SEA_dom"/>
</dbReference>
<protein>
    <recommendedName>
        <fullName evidence="4">Mucin-1</fullName>
    </recommendedName>
</protein>
<organism evidence="15 16">
    <name type="scientific">Anabarilius grahami</name>
    <name type="common">Kanglang fish</name>
    <name type="synonym">Barilius grahami</name>
    <dbReference type="NCBI Taxonomy" id="495550"/>
    <lineage>
        <taxon>Eukaryota</taxon>
        <taxon>Metazoa</taxon>
        <taxon>Chordata</taxon>
        <taxon>Craniata</taxon>
        <taxon>Vertebrata</taxon>
        <taxon>Euteleostomi</taxon>
        <taxon>Actinopterygii</taxon>
        <taxon>Neopterygii</taxon>
        <taxon>Teleostei</taxon>
        <taxon>Ostariophysi</taxon>
        <taxon>Cypriniformes</taxon>
        <taxon>Xenocyprididae</taxon>
        <taxon>Xenocypridinae</taxon>
        <taxon>Xenocypridinae incertae sedis</taxon>
        <taxon>Anabarilius</taxon>
    </lineage>
</organism>
<accession>A0A3N0Y6J3</accession>
<evidence type="ECO:0000256" key="2">
    <source>
        <dbReference type="ARBA" id="ARBA00004247"/>
    </source>
</evidence>
<evidence type="ECO:0000256" key="3">
    <source>
        <dbReference type="ARBA" id="ARBA00004496"/>
    </source>
</evidence>
<feature type="transmembrane region" description="Helical" evidence="13">
    <location>
        <begin position="397"/>
        <end position="423"/>
    </location>
</feature>
<sequence length="499" mass="53674">MLTQPAGTDHTLKDYSSSKMMKIILRASTTLAVGWIALFMGVYSVNNSALDSPNESTDASTPHALTSVFMDLRITNRVFNDSLADQHSAEYTTLKQEVDQLFEDIYAQPFNTTHLIYMGTEEMIFSNGSVIATSRLLFGPTQVNPEIVRDIFLPAYKQIPSPALEIDLSYTENKLSTEEPFEEEKTFSRPPTITHIGTPSTTTPSMATPLASTPDIITDAESLTSRLPSTHTPDMSTSVVVGNVTHFIHSTSSTPFNATTMHPNTTANSPMNNASISAAPNSTTNEVTNGTTTEVPIGTTTTAPIGTITLPSNGTTTTTDTITTVPNATITASPNGGTTTTAPNDTTTTALKTTFTSIHITVVNPTFSSTPFPTAQPSKTTPVNYSPTKASALVPGWGVALLALAAVSLFLLIILIILVVLWCCCPKRRVFVNEPEEMNPPMYYNPDIPMYSTQSTFDTANGKQAAPLCAALTKKPEAWETRLSFRDCEASICVSSIVQ</sequence>
<dbReference type="EMBL" id="RJVU01051648">
    <property type="protein sequence ID" value="ROL41378.1"/>
    <property type="molecule type" value="Genomic_DNA"/>
</dbReference>
<dbReference type="Proteomes" id="UP000281406">
    <property type="component" value="Unassembled WGS sequence"/>
</dbReference>
<evidence type="ECO:0000256" key="9">
    <source>
        <dbReference type="ARBA" id="ARBA00023139"/>
    </source>
</evidence>
<keyword evidence="16" id="KW-1185">Reference proteome</keyword>
<evidence type="ECO:0000256" key="12">
    <source>
        <dbReference type="SAM" id="MobiDB-lite"/>
    </source>
</evidence>
<proteinExistence type="predicted"/>
<dbReference type="GO" id="GO:0005634">
    <property type="term" value="C:nucleus"/>
    <property type="evidence" value="ECO:0007669"/>
    <property type="project" value="UniProtKB-SubCell"/>
</dbReference>
<dbReference type="AlphaFoldDB" id="A0A3N0Y6J3"/>
<evidence type="ECO:0000256" key="13">
    <source>
        <dbReference type="SAM" id="Phobius"/>
    </source>
</evidence>
<evidence type="ECO:0000256" key="10">
    <source>
        <dbReference type="ARBA" id="ARBA00023242"/>
    </source>
</evidence>
<feature type="region of interest" description="Disordered" evidence="12">
    <location>
        <begin position="279"/>
        <end position="321"/>
    </location>
</feature>
<keyword evidence="6" id="KW-0963">Cytoplasm</keyword>
<keyword evidence="8" id="KW-0068">Autocatalytic cleavage</keyword>
<dbReference type="PANTHER" id="PTHR10006:SF19">
    <property type="entry name" value="MUCIN-1"/>
    <property type="match status" value="1"/>
</dbReference>